<name>A0ABD2NL95_9CUCU</name>
<dbReference type="EMBL" id="JABFTP020000124">
    <property type="protein sequence ID" value="KAL3279200.1"/>
    <property type="molecule type" value="Genomic_DNA"/>
</dbReference>
<proteinExistence type="predicted"/>
<accession>A0ABD2NL95</accession>
<sequence>MYDHECPLVAFTINVWSFLNVGLNILFFDAHGKRSGFGESPSKYGDSNRLLLARLIQQNMNERNEIENEREMKENEILPSRVEIQRLLNDVDIESNPLKG</sequence>
<organism evidence="1 2">
    <name type="scientific">Cryptolaemus montrouzieri</name>
    <dbReference type="NCBI Taxonomy" id="559131"/>
    <lineage>
        <taxon>Eukaryota</taxon>
        <taxon>Metazoa</taxon>
        <taxon>Ecdysozoa</taxon>
        <taxon>Arthropoda</taxon>
        <taxon>Hexapoda</taxon>
        <taxon>Insecta</taxon>
        <taxon>Pterygota</taxon>
        <taxon>Neoptera</taxon>
        <taxon>Endopterygota</taxon>
        <taxon>Coleoptera</taxon>
        <taxon>Polyphaga</taxon>
        <taxon>Cucujiformia</taxon>
        <taxon>Coccinelloidea</taxon>
        <taxon>Coccinellidae</taxon>
        <taxon>Scymninae</taxon>
        <taxon>Scymnini</taxon>
        <taxon>Cryptolaemus</taxon>
    </lineage>
</organism>
<comment type="caution">
    <text evidence="1">The sequence shown here is derived from an EMBL/GenBank/DDBJ whole genome shotgun (WGS) entry which is preliminary data.</text>
</comment>
<reference evidence="1 2" key="1">
    <citation type="journal article" date="2021" name="BMC Biol.">
        <title>Horizontally acquired antibacterial genes associated with adaptive radiation of ladybird beetles.</title>
        <authorList>
            <person name="Li H.S."/>
            <person name="Tang X.F."/>
            <person name="Huang Y.H."/>
            <person name="Xu Z.Y."/>
            <person name="Chen M.L."/>
            <person name="Du X.Y."/>
            <person name="Qiu B.Y."/>
            <person name="Chen P.T."/>
            <person name="Zhang W."/>
            <person name="Slipinski A."/>
            <person name="Escalona H.E."/>
            <person name="Waterhouse R.M."/>
            <person name="Zwick A."/>
            <person name="Pang H."/>
        </authorList>
    </citation>
    <scope>NUCLEOTIDE SEQUENCE [LARGE SCALE GENOMIC DNA]</scope>
    <source>
        <strain evidence="1">SYSU2018</strain>
    </source>
</reference>
<dbReference type="AlphaFoldDB" id="A0ABD2NL95"/>
<protein>
    <submittedName>
        <fullName evidence="1">Uncharacterized protein</fullName>
    </submittedName>
</protein>
<evidence type="ECO:0000313" key="2">
    <source>
        <dbReference type="Proteomes" id="UP001516400"/>
    </source>
</evidence>
<gene>
    <name evidence="1" type="ORF">HHI36_016713</name>
</gene>
<evidence type="ECO:0000313" key="1">
    <source>
        <dbReference type="EMBL" id="KAL3279200.1"/>
    </source>
</evidence>
<keyword evidence="2" id="KW-1185">Reference proteome</keyword>
<dbReference type="Proteomes" id="UP001516400">
    <property type="component" value="Unassembled WGS sequence"/>
</dbReference>